<comment type="caution">
    <text evidence="1">The sequence shown here is derived from an EMBL/GenBank/DDBJ whole genome shotgun (WGS) entry which is preliminary data.</text>
</comment>
<dbReference type="Proteomes" id="UP000298460">
    <property type="component" value="Unassembled WGS sequence"/>
</dbReference>
<accession>A0A4Z0R4Y3</accession>
<name>A0A4Z0R4Y3_9FIRM</name>
<dbReference type="RefSeq" id="WP_135549897.1">
    <property type="nucleotide sequence ID" value="NZ_SPQQ01000007.1"/>
</dbReference>
<dbReference type="AlphaFoldDB" id="A0A4Z0R4Y3"/>
<proteinExistence type="predicted"/>
<dbReference type="SUPFAM" id="SSF47413">
    <property type="entry name" value="lambda repressor-like DNA-binding domains"/>
    <property type="match status" value="1"/>
</dbReference>
<organism evidence="1 2">
    <name type="scientific">Desulfosporosinus fructosivorans</name>
    <dbReference type="NCBI Taxonomy" id="2018669"/>
    <lineage>
        <taxon>Bacteria</taxon>
        <taxon>Bacillati</taxon>
        <taxon>Bacillota</taxon>
        <taxon>Clostridia</taxon>
        <taxon>Eubacteriales</taxon>
        <taxon>Desulfitobacteriaceae</taxon>
        <taxon>Desulfosporosinus</taxon>
    </lineage>
</organism>
<dbReference type="EMBL" id="SPQQ01000007">
    <property type="protein sequence ID" value="TGE36686.1"/>
    <property type="molecule type" value="Genomic_DNA"/>
</dbReference>
<keyword evidence="2" id="KW-1185">Reference proteome</keyword>
<dbReference type="Gene3D" id="1.10.260.40">
    <property type="entry name" value="lambda repressor-like DNA-binding domains"/>
    <property type="match status" value="1"/>
</dbReference>
<dbReference type="GO" id="GO:0003677">
    <property type="term" value="F:DNA binding"/>
    <property type="evidence" value="ECO:0007669"/>
    <property type="project" value="InterPro"/>
</dbReference>
<reference evidence="1 2" key="1">
    <citation type="submission" date="2019-03" db="EMBL/GenBank/DDBJ databases">
        <title>Draft Genome Sequence of Desulfosporosinus fructosivorans Strain 63.6F, Isolated from Marine Sediment in the Baltic Sea.</title>
        <authorList>
            <person name="Hausmann B."/>
            <person name="Vandieken V."/>
            <person name="Pjevac P."/>
            <person name="Schreck K."/>
            <person name="Herbold C.W."/>
            <person name="Loy A."/>
        </authorList>
    </citation>
    <scope>NUCLEOTIDE SEQUENCE [LARGE SCALE GENOMIC DNA]</scope>
    <source>
        <strain evidence="1 2">63.6F</strain>
    </source>
</reference>
<evidence type="ECO:0000313" key="2">
    <source>
        <dbReference type="Proteomes" id="UP000298460"/>
    </source>
</evidence>
<protein>
    <submittedName>
        <fullName evidence="1">Uncharacterized protein</fullName>
    </submittedName>
</protein>
<sequence length="338" mass="39399">MLKVRLTEELSNALKNTRNDKNVKAADVATQIGKSLAFISKLENNMAEYVELDIIIEIFQFLIGKDENLEDYINPLLEKASMELTPEEIKKQQWMRVFDMVYRRIPIPVSLISFLNDELEKLNLTPEQVVLEMNKNQELDDRNLSNKNKNSLIFSKNKEDSYAYIIFDLKENLLANILDGKVRTINYITMDGIVRTLNKINGLSVDDATHKATSILNSHKFYSLYEKKKLLRINKRQEDIDAVLTDFDKANRETVNSIMKNIMMLSEWNIDYANKKLKNLDDSFNTDPPFIMAIIGSEFFKLKNVKKENKKQFISELNKLIDKFSNITPDPEEDFEIY</sequence>
<evidence type="ECO:0000313" key="1">
    <source>
        <dbReference type="EMBL" id="TGE36686.1"/>
    </source>
</evidence>
<dbReference type="OrthoDB" id="2082867at2"/>
<dbReference type="InterPro" id="IPR010982">
    <property type="entry name" value="Lambda_DNA-bd_dom_sf"/>
</dbReference>
<gene>
    <name evidence="1" type="ORF">E4K67_19885</name>
</gene>